<keyword evidence="1" id="KW-0863">Zinc-finger</keyword>
<accession>A0A812IYC4</accession>
<evidence type="ECO:0000313" key="4">
    <source>
        <dbReference type="EMBL" id="CAE7173955.1"/>
    </source>
</evidence>
<reference evidence="4" key="1">
    <citation type="submission" date="2021-02" db="EMBL/GenBank/DDBJ databases">
        <authorList>
            <person name="Dougan E. K."/>
            <person name="Rhodes N."/>
            <person name="Thang M."/>
            <person name="Chan C."/>
        </authorList>
    </citation>
    <scope>NUCLEOTIDE SEQUENCE</scope>
</reference>
<keyword evidence="1" id="KW-0479">Metal-binding</keyword>
<feature type="region of interest" description="Disordered" evidence="2">
    <location>
        <begin position="1"/>
        <end position="23"/>
    </location>
</feature>
<proteinExistence type="predicted"/>
<dbReference type="EMBL" id="CAJNIZ010000745">
    <property type="protein sequence ID" value="CAE7173955.1"/>
    <property type="molecule type" value="Genomic_DNA"/>
</dbReference>
<evidence type="ECO:0000313" key="5">
    <source>
        <dbReference type="Proteomes" id="UP000649617"/>
    </source>
</evidence>
<dbReference type="AlphaFoldDB" id="A0A812IYC4"/>
<keyword evidence="5" id="KW-1185">Reference proteome</keyword>
<dbReference type="GO" id="GO:0008270">
    <property type="term" value="F:zinc ion binding"/>
    <property type="evidence" value="ECO:0007669"/>
    <property type="project" value="UniProtKB-KW"/>
</dbReference>
<dbReference type="PROSITE" id="PS50103">
    <property type="entry name" value="ZF_C3H1"/>
    <property type="match status" value="1"/>
</dbReference>
<gene>
    <name evidence="4" type="ORF">SPIL2461_LOCUS824</name>
</gene>
<feature type="zinc finger region" description="C3H1-type" evidence="1">
    <location>
        <begin position="45"/>
        <end position="72"/>
    </location>
</feature>
<protein>
    <recommendedName>
        <fullName evidence="3">C3H1-type domain-containing protein</fullName>
    </recommendedName>
</protein>
<name>A0A812IYC4_SYMPI</name>
<sequence length="195" mass="21202">MVFARMESALSAPESDWSTSDEGSRNQAEAIMWALASYGSLGHPEVCRRACINFLTGQCKEGGACAYCHMPHQGASKPGRRLRALLQSLPRSQLCAIVLPHCQAKLEKAGLMDIGTDVLELLQEGCQDVAPLKEVAWSTPGELANLDRFLTKMKLSNLIGLVTRAADEPDPLFEAVEQLRMELLHSLAGNVLISV</sequence>
<organism evidence="4 5">
    <name type="scientific">Symbiodinium pilosum</name>
    <name type="common">Dinoflagellate</name>
    <dbReference type="NCBI Taxonomy" id="2952"/>
    <lineage>
        <taxon>Eukaryota</taxon>
        <taxon>Sar</taxon>
        <taxon>Alveolata</taxon>
        <taxon>Dinophyceae</taxon>
        <taxon>Suessiales</taxon>
        <taxon>Symbiodiniaceae</taxon>
        <taxon>Symbiodinium</taxon>
    </lineage>
</organism>
<dbReference type="InterPro" id="IPR000571">
    <property type="entry name" value="Znf_CCCH"/>
</dbReference>
<dbReference type="OrthoDB" id="10596069at2759"/>
<evidence type="ECO:0000256" key="1">
    <source>
        <dbReference type="PROSITE-ProRule" id="PRU00723"/>
    </source>
</evidence>
<dbReference type="Proteomes" id="UP000649617">
    <property type="component" value="Unassembled WGS sequence"/>
</dbReference>
<feature type="domain" description="C3H1-type" evidence="3">
    <location>
        <begin position="45"/>
        <end position="72"/>
    </location>
</feature>
<comment type="caution">
    <text evidence="4">The sequence shown here is derived from an EMBL/GenBank/DDBJ whole genome shotgun (WGS) entry which is preliminary data.</text>
</comment>
<evidence type="ECO:0000256" key="2">
    <source>
        <dbReference type="SAM" id="MobiDB-lite"/>
    </source>
</evidence>
<evidence type="ECO:0000259" key="3">
    <source>
        <dbReference type="PROSITE" id="PS50103"/>
    </source>
</evidence>
<keyword evidence="1" id="KW-0862">Zinc</keyword>